<comment type="pathway">
    <text evidence="7">Steroid metabolism; cholesterol degradation.</text>
</comment>
<keyword evidence="2" id="KW-0153">Cholesterol metabolism</keyword>
<dbReference type="InterPro" id="IPR014748">
    <property type="entry name" value="Enoyl-CoA_hydra_C"/>
</dbReference>
<feature type="compositionally biased region" description="Low complexity" evidence="11">
    <location>
        <begin position="18"/>
        <end position="28"/>
    </location>
</feature>
<evidence type="ECO:0000256" key="6">
    <source>
        <dbReference type="ARBA" id="ARBA00023239"/>
    </source>
</evidence>
<dbReference type="CDD" id="cd06558">
    <property type="entry name" value="crotonase-like"/>
    <property type="match status" value="1"/>
</dbReference>
<dbReference type="NCBIfam" id="NF005864">
    <property type="entry name" value="PRK07799.1"/>
    <property type="match status" value="1"/>
</dbReference>
<sequence>MVEFRGTEPGPATAGESAPATPVPAATAHPRRRIPTGERTYMTEAHALVEQRGHTLVVTMNRPEARNALTADMLAIMAEAWDRVDEDAEIRSCVLTGAGGTFCAGADLKAMNSNRPSDAFDKGTFDPSRMDGLLKGRRLTKPLIAAVEGPAIAGGTEILQGTDIRVAGESAKFGVSEARWGLFPLGGSAVRLPRQIPYTVAAEILLTGRHVTAAEARDIGLVGRLVPDGSALDTALEIADTIAANGPLAVQAILRTMRDTEGMHEEEAFKLESQYGVGVFASEDAKEGPRAFAEKRTPNFRAR</sequence>
<keyword evidence="4" id="KW-1207">Sterol metabolism</keyword>
<organism evidence="12 13">
    <name type="scientific">Prauserella sediminis</name>
    <dbReference type="NCBI Taxonomy" id="577680"/>
    <lineage>
        <taxon>Bacteria</taxon>
        <taxon>Bacillati</taxon>
        <taxon>Actinomycetota</taxon>
        <taxon>Actinomycetes</taxon>
        <taxon>Pseudonocardiales</taxon>
        <taxon>Pseudonocardiaceae</taxon>
        <taxon>Prauserella</taxon>
        <taxon>Prauserella salsuginis group</taxon>
    </lineage>
</organism>
<keyword evidence="5" id="KW-0753">Steroid metabolism</keyword>
<comment type="caution">
    <text evidence="12">The sequence shown here is derived from an EMBL/GenBank/DDBJ whole genome shotgun (WGS) entry which is preliminary data.</text>
</comment>
<dbReference type="InterPro" id="IPR001753">
    <property type="entry name" value="Enoyl-CoA_hydra/iso"/>
</dbReference>
<evidence type="ECO:0000256" key="8">
    <source>
        <dbReference type="ARBA" id="ARBA00050550"/>
    </source>
</evidence>
<keyword evidence="3" id="KW-0443">Lipid metabolism</keyword>
<dbReference type="Pfam" id="PF00378">
    <property type="entry name" value="ECH_1"/>
    <property type="match status" value="1"/>
</dbReference>
<dbReference type="PANTHER" id="PTHR11941:SF169">
    <property type="entry name" value="(7AS)-7A-METHYL-1,5-DIOXO-2,3,5,6,7,7A-HEXAHYDRO-1H-INDENE-CARBOXYL-COA HYDROLASE"/>
    <property type="match status" value="1"/>
</dbReference>
<dbReference type="AlphaFoldDB" id="A0A839XY89"/>
<evidence type="ECO:0000256" key="3">
    <source>
        <dbReference type="ARBA" id="ARBA00023098"/>
    </source>
</evidence>
<evidence type="ECO:0000313" key="12">
    <source>
        <dbReference type="EMBL" id="MBB3664976.1"/>
    </source>
</evidence>
<evidence type="ECO:0000256" key="9">
    <source>
        <dbReference type="ARBA" id="ARBA00063987"/>
    </source>
</evidence>
<dbReference type="FunFam" id="3.90.226.10:FF:000042">
    <property type="entry name" value="Enoyl-CoA hydratase EchA1"/>
    <property type="match status" value="1"/>
</dbReference>
<evidence type="ECO:0000256" key="10">
    <source>
        <dbReference type="ARBA" id="ARBA00068722"/>
    </source>
</evidence>
<evidence type="ECO:0000256" key="7">
    <source>
        <dbReference type="ARBA" id="ARBA00049645"/>
    </source>
</evidence>
<accession>A0A839XY89</accession>
<dbReference type="EMBL" id="JACIBS010000002">
    <property type="protein sequence ID" value="MBB3664976.1"/>
    <property type="molecule type" value="Genomic_DNA"/>
</dbReference>
<dbReference type="Proteomes" id="UP000564573">
    <property type="component" value="Unassembled WGS sequence"/>
</dbReference>
<dbReference type="GO" id="GO:0006635">
    <property type="term" value="P:fatty acid beta-oxidation"/>
    <property type="evidence" value="ECO:0007669"/>
    <property type="project" value="TreeGrafter"/>
</dbReference>
<dbReference type="GO" id="GO:0008203">
    <property type="term" value="P:cholesterol metabolic process"/>
    <property type="evidence" value="ECO:0007669"/>
    <property type="project" value="UniProtKB-KW"/>
</dbReference>
<dbReference type="Gene3D" id="3.90.226.10">
    <property type="entry name" value="2-enoyl-CoA Hydratase, Chain A, domain 1"/>
    <property type="match status" value="1"/>
</dbReference>
<dbReference type="SUPFAM" id="SSF52096">
    <property type="entry name" value="ClpP/crotonase"/>
    <property type="match status" value="1"/>
</dbReference>
<evidence type="ECO:0000256" key="1">
    <source>
        <dbReference type="ARBA" id="ARBA00005254"/>
    </source>
</evidence>
<keyword evidence="6 12" id="KW-0456">Lyase</keyword>
<evidence type="ECO:0000256" key="4">
    <source>
        <dbReference type="ARBA" id="ARBA00023166"/>
    </source>
</evidence>
<dbReference type="PANTHER" id="PTHR11941">
    <property type="entry name" value="ENOYL-COA HYDRATASE-RELATED"/>
    <property type="match status" value="1"/>
</dbReference>
<comment type="similarity">
    <text evidence="1">Belongs to the enoyl-CoA hydratase/isomerase family.</text>
</comment>
<proteinExistence type="inferred from homology"/>
<dbReference type="Gene3D" id="1.10.12.10">
    <property type="entry name" value="Lyase 2-enoyl-coa Hydratase, Chain A, domain 2"/>
    <property type="match status" value="1"/>
</dbReference>
<feature type="region of interest" description="Disordered" evidence="11">
    <location>
        <begin position="1"/>
        <end position="34"/>
    </location>
</feature>
<reference evidence="12 13" key="1">
    <citation type="submission" date="2020-08" db="EMBL/GenBank/DDBJ databases">
        <title>Sequencing the genomes of 1000 actinobacteria strains.</title>
        <authorList>
            <person name="Klenk H.-P."/>
        </authorList>
    </citation>
    <scope>NUCLEOTIDE SEQUENCE [LARGE SCALE GENOMIC DNA]</scope>
    <source>
        <strain evidence="12 13">DSM 45267</strain>
    </source>
</reference>
<keyword evidence="13" id="KW-1185">Reference proteome</keyword>
<comment type="subunit">
    <text evidence="9">Homotrimer; substrate probably binds in elongated tunnels between the subunits.</text>
</comment>
<gene>
    <name evidence="12" type="ORF">FB384_003927</name>
</gene>
<dbReference type="InterPro" id="IPR029045">
    <property type="entry name" value="ClpP/crotonase-like_dom_sf"/>
</dbReference>
<protein>
    <recommendedName>
        <fullName evidence="10">Enoyl-CoA hydratase EchA19</fullName>
    </recommendedName>
</protein>
<evidence type="ECO:0000256" key="2">
    <source>
        <dbReference type="ARBA" id="ARBA00022548"/>
    </source>
</evidence>
<dbReference type="GO" id="GO:0016829">
    <property type="term" value="F:lyase activity"/>
    <property type="evidence" value="ECO:0007669"/>
    <property type="project" value="UniProtKB-KW"/>
</dbReference>
<evidence type="ECO:0000256" key="5">
    <source>
        <dbReference type="ARBA" id="ARBA00023221"/>
    </source>
</evidence>
<evidence type="ECO:0000256" key="11">
    <source>
        <dbReference type="SAM" id="MobiDB-lite"/>
    </source>
</evidence>
<evidence type="ECO:0000313" key="13">
    <source>
        <dbReference type="Proteomes" id="UP000564573"/>
    </source>
</evidence>
<comment type="catalytic activity">
    <reaction evidence="8">
        <text>(22E)-3-oxochola-4,22-dien-24-oyl-CoA + H2O = (22R)-hydroxy-3-oxo-chol-4-ene-24-oyl-CoA</text>
        <dbReference type="Rhea" id="RHEA:72575"/>
        <dbReference type="ChEBI" id="CHEBI:15377"/>
        <dbReference type="ChEBI" id="CHEBI:136759"/>
        <dbReference type="ChEBI" id="CHEBI:192383"/>
    </reaction>
</comment>
<name>A0A839XY89_9PSEU</name>